<evidence type="ECO:0000313" key="1">
    <source>
        <dbReference type="EMBL" id="PLW58016.1"/>
    </source>
</evidence>
<name>A0A2N5W6Z4_9BASI</name>
<accession>A0A2N5W6Z4</accession>
<comment type="caution">
    <text evidence="1">The sequence shown here is derived from an EMBL/GenBank/DDBJ whole genome shotgun (WGS) entry which is preliminary data.</text>
</comment>
<dbReference type="AlphaFoldDB" id="A0A2N5W6Z4"/>
<dbReference type="EMBL" id="PGCJ01000006">
    <property type="protein sequence ID" value="PLW58016.1"/>
    <property type="molecule type" value="Genomic_DNA"/>
</dbReference>
<dbReference type="STRING" id="200324.A0A2N5W6Z4"/>
<dbReference type="Proteomes" id="UP000235388">
    <property type="component" value="Unassembled WGS sequence"/>
</dbReference>
<evidence type="ECO:0000313" key="2">
    <source>
        <dbReference type="Proteomes" id="UP000235388"/>
    </source>
</evidence>
<gene>
    <name evidence="1" type="ORF">PCANC_00755</name>
</gene>
<organism evidence="1 2">
    <name type="scientific">Puccinia coronata f. sp. avenae</name>
    <dbReference type="NCBI Taxonomy" id="200324"/>
    <lineage>
        <taxon>Eukaryota</taxon>
        <taxon>Fungi</taxon>
        <taxon>Dikarya</taxon>
        <taxon>Basidiomycota</taxon>
        <taxon>Pucciniomycotina</taxon>
        <taxon>Pucciniomycetes</taxon>
        <taxon>Pucciniales</taxon>
        <taxon>Pucciniaceae</taxon>
        <taxon>Puccinia</taxon>
    </lineage>
</organism>
<protein>
    <submittedName>
        <fullName evidence="1">Uncharacterized protein</fullName>
    </submittedName>
</protein>
<proteinExistence type="predicted"/>
<keyword evidence="2" id="KW-1185">Reference proteome</keyword>
<reference evidence="1 2" key="1">
    <citation type="submission" date="2017-11" db="EMBL/GenBank/DDBJ databases">
        <title>De novo assembly and phasing of dikaryotic genomes from two isolates of Puccinia coronata f. sp. avenae, the causal agent of oat crown rust.</title>
        <authorList>
            <person name="Miller M.E."/>
            <person name="Zhang Y."/>
            <person name="Omidvar V."/>
            <person name="Sperschneider J."/>
            <person name="Schwessinger B."/>
            <person name="Raley C."/>
            <person name="Palmer J.M."/>
            <person name="Garnica D."/>
            <person name="Upadhyaya N."/>
            <person name="Rathjen J."/>
            <person name="Taylor J.M."/>
            <person name="Park R.F."/>
            <person name="Dodds P.N."/>
            <person name="Hirsch C.D."/>
            <person name="Kianian S.F."/>
            <person name="Figueroa M."/>
        </authorList>
    </citation>
    <scope>NUCLEOTIDE SEQUENCE [LARGE SCALE GENOMIC DNA]</scope>
    <source>
        <strain evidence="1">12NC29</strain>
    </source>
</reference>
<sequence>MVTTKPPTALLLTGQTGPQFYFSTLRLNTSSYREGISQQSANIKALMKQTHMPSGLQYNNYYLPFPCKKDKLLVAFANSKNRLKFLDLVIIKKVADHVKFLTSSTISKKDQINNPHQPIPHHGDFLFIRTSAGAAVTYAFARNGNTVNFQAPEVPLV</sequence>